<dbReference type="InterPro" id="IPR036922">
    <property type="entry name" value="Rieske_2Fe-2S_sf"/>
</dbReference>
<dbReference type="PANTHER" id="PTHR13847">
    <property type="entry name" value="SARCOSINE DEHYDROGENASE-RELATED"/>
    <property type="match status" value="1"/>
</dbReference>
<dbReference type="PANTHER" id="PTHR13847:SF274">
    <property type="entry name" value="RIESKE 2FE-2S IRON-SULFUR PROTEIN YHFW-RELATED"/>
    <property type="match status" value="1"/>
</dbReference>
<evidence type="ECO:0000256" key="2">
    <source>
        <dbReference type="ARBA" id="ARBA00022723"/>
    </source>
</evidence>
<dbReference type="InterPro" id="IPR006076">
    <property type="entry name" value="FAD-dep_OxRdtase"/>
</dbReference>
<dbReference type="EMBL" id="VSSQ01000457">
    <property type="protein sequence ID" value="MPL95180.1"/>
    <property type="molecule type" value="Genomic_DNA"/>
</dbReference>
<reference evidence="6" key="1">
    <citation type="submission" date="2019-08" db="EMBL/GenBank/DDBJ databases">
        <authorList>
            <person name="Kucharzyk K."/>
            <person name="Murdoch R.W."/>
            <person name="Higgins S."/>
            <person name="Loffler F."/>
        </authorList>
    </citation>
    <scope>NUCLEOTIDE SEQUENCE</scope>
</reference>
<dbReference type="AlphaFoldDB" id="A0A644VVD0"/>
<dbReference type="GO" id="GO:0051537">
    <property type="term" value="F:2 iron, 2 sulfur cluster binding"/>
    <property type="evidence" value="ECO:0007669"/>
    <property type="project" value="UniProtKB-KW"/>
</dbReference>
<dbReference type="SUPFAM" id="SSF50022">
    <property type="entry name" value="ISP domain"/>
    <property type="match status" value="1"/>
</dbReference>
<dbReference type="GO" id="GO:0016491">
    <property type="term" value="F:oxidoreductase activity"/>
    <property type="evidence" value="ECO:0007669"/>
    <property type="project" value="UniProtKB-KW"/>
</dbReference>
<proteinExistence type="predicted"/>
<dbReference type="GO" id="GO:0005737">
    <property type="term" value="C:cytoplasm"/>
    <property type="evidence" value="ECO:0007669"/>
    <property type="project" value="TreeGrafter"/>
</dbReference>
<accession>A0A644VVD0</accession>
<protein>
    <submittedName>
        <fullName evidence="6">tRNA 5-methylaminomethyl-2-thiouridine biosynthesis bifunctional protein MnmC</fullName>
        <ecNumber evidence="6">1.5.-.-</ecNumber>
    </submittedName>
</protein>
<evidence type="ECO:0000256" key="1">
    <source>
        <dbReference type="ARBA" id="ARBA00022714"/>
    </source>
</evidence>
<evidence type="ECO:0000256" key="4">
    <source>
        <dbReference type="ARBA" id="ARBA00023014"/>
    </source>
</evidence>
<dbReference type="Pfam" id="PF00355">
    <property type="entry name" value="Rieske"/>
    <property type="match status" value="1"/>
</dbReference>
<name>A0A644VVD0_9ZZZZ</name>
<organism evidence="6">
    <name type="scientific">bioreactor metagenome</name>
    <dbReference type="NCBI Taxonomy" id="1076179"/>
    <lineage>
        <taxon>unclassified sequences</taxon>
        <taxon>metagenomes</taxon>
        <taxon>ecological metagenomes</taxon>
    </lineage>
</organism>
<keyword evidence="2" id="KW-0479">Metal-binding</keyword>
<evidence type="ECO:0000313" key="6">
    <source>
        <dbReference type="EMBL" id="MPL95180.1"/>
    </source>
</evidence>
<dbReference type="InterPro" id="IPR036188">
    <property type="entry name" value="FAD/NAD-bd_sf"/>
</dbReference>
<dbReference type="PROSITE" id="PS51296">
    <property type="entry name" value="RIESKE"/>
    <property type="match status" value="1"/>
</dbReference>
<dbReference type="Gene3D" id="2.102.10.10">
    <property type="entry name" value="Rieske [2Fe-2S] iron-sulphur domain"/>
    <property type="match status" value="1"/>
</dbReference>
<evidence type="ECO:0000259" key="5">
    <source>
        <dbReference type="PROSITE" id="PS51296"/>
    </source>
</evidence>
<dbReference type="Gene3D" id="3.30.9.10">
    <property type="entry name" value="D-Amino Acid Oxidase, subunit A, domain 2"/>
    <property type="match status" value="1"/>
</dbReference>
<dbReference type="GO" id="GO:0046872">
    <property type="term" value="F:metal ion binding"/>
    <property type="evidence" value="ECO:0007669"/>
    <property type="project" value="UniProtKB-KW"/>
</dbReference>
<keyword evidence="4" id="KW-0411">Iron-sulfur</keyword>
<dbReference type="Pfam" id="PF01266">
    <property type="entry name" value="DAO"/>
    <property type="match status" value="1"/>
</dbReference>
<feature type="domain" description="Rieske" evidence="5">
    <location>
        <begin position="417"/>
        <end position="500"/>
    </location>
</feature>
<dbReference type="InterPro" id="IPR017941">
    <property type="entry name" value="Rieske_2Fe-2S"/>
</dbReference>
<keyword evidence="6" id="KW-0560">Oxidoreductase</keyword>
<evidence type="ECO:0000256" key="3">
    <source>
        <dbReference type="ARBA" id="ARBA00023004"/>
    </source>
</evidence>
<keyword evidence="1" id="KW-0001">2Fe-2S</keyword>
<comment type="caution">
    <text evidence="6">The sequence shown here is derived from an EMBL/GenBank/DDBJ whole genome shotgun (WGS) entry which is preliminary data.</text>
</comment>
<dbReference type="EC" id="1.5.-.-" evidence="6"/>
<sequence length="511" mass="56413">MSGETISFWNKTVKKTQYPQPPKDLETDILIIGSGITGITCAYCLALNGARPIVIEAGGLCDGTTGNTTGKVTIQHDIIYSNLLKKHGRDFAQGYADSQTEALNFVRRQVKELSIDCQLADTTSYIYAQTREEKDQVKAEYEIARDLGIDAEFTEIPGFPPGNMGMLGFRDQAAFHPVRYVNALAAAAAENGAIIYCDTKAVKLQKEDDAIRIFCEKDIEIRTKHLVMATQYPFYDGPNLFFTRLYAKRSYGIAVSTANDWPEGNFINVGEPSRSIRTHVENGKKVLIVVGEGHPTGRGAQDTQLHYEALVQFADQIAGAKEVLAKWSAQDYDTPDQLPYIGRISDNSNIYVASGFGKWGLTNGTLAGNMISELILNGNCRYEEIYSRKRKDYSSSIGKTISAVLTPVGELIKSKLEFPESCSDLKQGEGRSINFEGQKAGIYRDFDDTVTILDISCTHMSTELNFNSAEKSWDCPAHGGRYSVEGKLLEGPPKDSLKVLFQGKFSELAIK</sequence>
<dbReference type="SUPFAM" id="SSF51905">
    <property type="entry name" value="FAD/NAD(P)-binding domain"/>
    <property type="match status" value="1"/>
</dbReference>
<dbReference type="Gene3D" id="3.50.50.60">
    <property type="entry name" value="FAD/NAD(P)-binding domain"/>
    <property type="match status" value="1"/>
</dbReference>
<gene>
    <name evidence="6" type="primary">mnmC_10</name>
    <name evidence="6" type="ORF">SDC9_41349</name>
</gene>
<keyword evidence="3" id="KW-0408">Iron</keyword>